<dbReference type="GO" id="GO:0000160">
    <property type="term" value="P:phosphorelay signal transduction system"/>
    <property type="evidence" value="ECO:0007669"/>
    <property type="project" value="InterPro"/>
</dbReference>
<dbReference type="AlphaFoldDB" id="A0A2S9V9F5"/>
<dbReference type="Proteomes" id="UP000238949">
    <property type="component" value="Unassembled WGS sequence"/>
</dbReference>
<proteinExistence type="predicted"/>
<dbReference type="InterPro" id="IPR011006">
    <property type="entry name" value="CheY-like_superfamily"/>
</dbReference>
<reference evidence="4" key="1">
    <citation type="journal article" date="2020" name="Int. J. Syst. Evol. Microbiol.">
        <title>Alteromonas alba sp. nov., a marine bacterium isolated from the seawater of the West Pacific Ocean.</title>
        <authorList>
            <person name="Sun C."/>
            <person name="Wu Y.-H."/>
            <person name="Xamxidin M."/>
            <person name="Cheng H."/>
            <person name="Xu X.-W."/>
        </authorList>
    </citation>
    <scope>NUCLEOTIDE SEQUENCE [LARGE SCALE GENOMIC DNA]</scope>
    <source>
        <strain evidence="4">190</strain>
    </source>
</reference>
<keyword evidence="4" id="KW-1185">Reference proteome</keyword>
<comment type="caution">
    <text evidence="3">The sequence shown here is derived from an EMBL/GenBank/DDBJ whole genome shotgun (WGS) entry which is preliminary data.</text>
</comment>
<dbReference type="SMART" id="SM00448">
    <property type="entry name" value="REC"/>
    <property type="match status" value="1"/>
</dbReference>
<accession>A0A2S9V9F5</accession>
<dbReference type="RefSeq" id="WP_105935167.1">
    <property type="nucleotide sequence ID" value="NZ_PVNP01000152.1"/>
</dbReference>
<evidence type="ECO:0000259" key="2">
    <source>
        <dbReference type="PROSITE" id="PS50110"/>
    </source>
</evidence>
<organism evidence="3 4">
    <name type="scientific">Alteromonas alba</name>
    <dbReference type="NCBI Taxonomy" id="2079529"/>
    <lineage>
        <taxon>Bacteria</taxon>
        <taxon>Pseudomonadati</taxon>
        <taxon>Pseudomonadota</taxon>
        <taxon>Gammaproteobacteria</taxon>
        <taxon>Alteromonadales</taxon>
        <taxon>Alteromonadaceae</taxon>
        <taxon>Alteromonas/Salinimonas group</taxon>
        <taxon>Alteromonas</taxon>
    </lineage>
</organism>
<feature type="domain" description="Response regulatory" evidence="2">
    <location>
        <begin position="16"/>
        <end position="137"/>
    </location>
</feature>
<dbReference type="Pfam" id="PF00072">
    <property type="entry name" value="Response_reg"/>
    <property type="match status" value="1"/>
</dbReference>
<sequence length="150" mass="16865">MNSLEINQKKISELNFIYIVDDDEDDRELITDALIDSNLMQTQIKTAVDGADLMEQLTNGGSLPSFIILDLNMPRMGGREVLSAIRENTDLKHIPVIMFSTSDTDVDVKDCYDLGCNTYMTKPCDYLSLTDAMQVILLYWTGNSTLLTVQ</sequence>
<dbReference type="InterPro" id="IPR001789">
    <property type="entry name" value="Sig_transdc_resp-reg_receiver"/>
</dbReference>
<dbReference type="PROSITE" id="PS50110">
    <property type="entry name" value="RESPONSE_REGULATORY"/>
    <property type="match status" value="1"/>
</dbReference>
<protein>
    <submittedName>
        <fullName evidence="3">Response regulator</fullName>
    </submittedName>
</protein>
<dbReference type="SUPFAM" id="SSF52172">
    <property type="entry name" value="CheY-like"/>
    <property type="match status" value="1"/>
</dbReference>
<feature type="modified residue" description="4-aspartylphosphate" evidence="1">
    <location>
        <position position="70"/>
    </location>
</feature>
<evidence type="ECO:0000313" key="3">
    <source>
        <dbReference type="EMBL" id="PRO72945.1"/>
    </source>
</evidence>
<dbReference type="OrthoDB" id="9793549at2"/>
<dbReference type="PANTHER" id="PTHR44520">
    <property type="entry name" value="RESPONSE REGULATOR RCP1-RELATED"/>
    <property type="match status" value="1"/>
</dbReference>
<evidence type="ECO:0000256" key="1">
    <source>
        <dbReference type="PROSITE-ProRule" id="PRU00169"/>
    </source>
</evidence>
<keyword evidence="1" id="KW-0597">Phosphoprotein</keyword>
<dbReference type="InterPro" id="IPR052893">
    <property type="entry name" value="TCS_response_regulator"/>
</dbReference>
<gene>
    <name evidence="3" type="ORF">C6Y40_14190</name>
</gene>
<name>A0A2S9V9F5_9ALTE</name>
<dbReference type="CDD" id="cd17557">
    <property type="entry name" value="REC_Rcp-like"/>
    <property type="match status" value="1"/>
</dbReference>
<evidence type="ECO:0000313" key="4">
    <source>
        <dbReference type="Proteomes" id="UP000238949"/>
    </source>
</evidence>
<dbReference type="Gene3D" id="3.40.50.2300">
    <property type="match status" value="1"/>
</dbReference>
<dbReference type="EMBL" id="PVNP01000152">
    <property type="protein sequence ID" value="PRO72945.1"/>
    <property type="molecule type" value="Genomic_DNA"/>
</dbReference>